<protein>
    <recommendedName>
        <fullName evidence="3">Beta-lactamase class A catalytic domain-containing protein</fullName>
    </recommendedName>
</protein>
<feature type="region of interest" description="Disordered" evidence="1">
    <location>
        <begin position="22"/>
        <end position="41"/>
    </location>
</feature>
<dbReference type="AlphaFoldDB" id="A0A1F8CN41"/>
<dbReference type="PANTHER" id="PTHR35333:SF3">
    <property type="entry name" value="BETA-LACTAMASE-TYPE TRANSPEPTIDASE FOLD CONTAINING PROTEIN"/>
    <property type="match status" value="1"/>
</dbReference>
<evidence type="ECO:0000313" key="5">
    <source>
        <dbReference type="Proteomes" id="UP000177855"/>
    </source>
</evidence>
<dbReference type="Gene3D" id="3.40.710.10">
    <property type="entry name" value="DD-peptidase/beta-lactamase superfamily"/>
    <property type="match status" value="1"/>
</dbReference>
<dbReference type="STRING" id="1802532.A2210_01350"/>
<dbReference type="Proteomes" id="UP000177855">
    <property type="component" value="Unassembled WGS sequence"/>
</dbReference>
<dbReference type="Pfam" id="PF13354">
    <property type="entry name" value="Beta-lactamase2"/>
    <property type="match status" value="1"/>
</dbReference>
<evidence type="ECO:0000256" key="2">
    <source>
        <dbReference type="SAM" id="Phobius"/>
    </source>
</evidence>
<name>A0A1F8CN41_9BACT</name>
<dbReference type="InterPro" id="IPR045155">
    <property type="entry name" value="Beta-lactam_cat"/>
</dbReference>
<dbReference type="InterPro" id="IPR000871">
    <property type="entry name" value="Beta-lactam_class-A"/>
</dbReference>
<dbReference type="GO" id="GO:0030655">
    <property type="term" value="P:beta-lactam antibiotic catabolic process"/>
    <property type="evidence" value="ECO:0007669"/>
    <property type="project" value="InterPro"/>
</dbReference>
<proteinExistence type="predicted"/>
<dbReference type="GO" id="GO:0046677">
    <property type="term" value="P:response to antibiotic"/>
    <property type="evidence" value="ECO:0007669"/>
    <property type="project" value="InterPro"/>
</dbReference>
<dbReference type="SUPFAM" id="SSF56601">
    <property type="entry name" value="beta-lactamase/transpeptidase-like"/>
    <property type="match status" value="1"/>
</dbReference>
<comment type="caution">
    <text evidence="4">The sequence shown here is derived from an EMBL/GenBank/DDBJ whole genome shotgun (WGS) entry which is preliminary data.</text>
</comment>
<dbReference type="InterPro" id="IPR012338">
    <property type="entry name" value="Beta-lactam/transpept-like"/>
</dbReference>
<keyword evidence="2" id="KW-1133">Transmembrane helix</keyword>
<dbReference type="GO" id="GO:0008800">
    <property type="term" value="F:beta-lactamase activity"/>
    <property type="evidence" value="ECO:0007669"/>
    <property type="project" value="InterPro"/>
</dbReference>
<keyword evidence="2" id="KW-0472">Membrane</keyword>
<evidence type="ECO:0000259" key="3">
    <source>
        <dbReference type="Pfam" id="PF13354"/>
    </source>
</evidence>
<feature type="domain" description="Beta-lactamase class A catalytic" evidence="3">
    <location>
        <begin position="125"/>
        <end position="323"/>
    </location>
</feature>
<feature type="transmembrane region" description="Helical" evidence="2">
    <location>
        <begin position="49"/>
        <end position="69"/>
    </location>
</feature>
<gene>
    <name evidence="4" type="ORF">A2210_01350</name>
</gene>
<organism evidence="4 5">
    <name type="scientific">Candidatus Woesebacteria bacterium RIFOXYA1_FULL_40_18</name>
    <dbReference type="NCBI Taxonomy" id="1802532"/>
    <lineage>
        <taxon>Bacteria</taxon>
        <taxon>Candidatus Woeseibacteriota</taxon>
    </lineage>
</organism>
<evidence type="ECO:0000256" key="1">
    <source>
        <dbReference type="SAM" id="MobiDB-lite"/>
    </source>
</evidence>
<sequence>MSIFNRKKDEDEEDLDDKKFEDKKFKDLNPQNKRKRKEPQKPWGRPERLLVLSVLLATIFLSAFLGLFARDFKLPGLPRLSMPSFDFFEGETIVIKGNKQSEEKSKKISEEFKNITKNLSGVYGLYVIRLNGEGAYGIFDKEKFEAASLVKLPVLATLYKEAEAGNIDLDTKYSLKNSDKITGSGSLSGKPAGTVLTYRDLARFMGKQSDNTAYGIIKRILGDAKINKEISDLGMTNTSLSDHSTSPYDTGIFFEKLYKNQIVKEKYKNEILDYLTDTIYENWLVAGIPEEIRVAHKYGRELHVVNDAGVVFTKEPFILVIMTKGVVEREADEFFPKLTKVIYDGETSK</sequence>
<accession>A0A1F8CN41</accession>
<evidence type="ECO:0000313" key="4">
    <source>
        <dbReference type="EMBL" id="OGM77128.1"/>
    </source>
</evidence>
<dbReference type="EMBL" id="MGHS01000007">
    <property type="protein sequence ID" value="OGM77128.1"/>
    <property type="molecule type" value="Genomic_DNA"/>
</dbReference>
<dbReference type="PANTHER" id="PTHR35333">
    <property type="entry name" value="BETA-LACTAMASE"/>
    <property type="match status" value="1"/>
</dbReference>
<reference evidence="4 5" key="1">
    <citation type="journal article" date="2016" name="Nat. Commun.">
        <title>Thousands of microbial genomes shed light on interconnected biogeochemical processes in an aquifer system.</title>
        <authorList>
            <person name="Anantharaman K."/>
            <person name="Brown C.T."/>
            <person name="Hug L.A."/>
            <person name="Sharon I."/>
            <person name="Castelle C.J."/>
            <person name="Probst A.J."/>
            <person name="Thomas B.C."/>
            <person name="Singh A."/>
            <person name="Wilkins M.J."/>
            <person name="Karaoz U."/>
            <person name="Brodie E.L."/>
            <person name="Williams K.H."/>
            <person name="Hubbard S.S."/>
            <person name="Banfield J.F."/>
        </authorList>
    </citation>
    <scope>NUCLEOTIDE SEQUENCE [LARGE SCALE GENOMIC DNA]</scope>
</reference>
<keyword evidence="2" id="KW-0812">Transmembrane</keyword>